<reference evidence="1" key="1">
    <citation type="submission" date="2017-07" db="EMBL/GenBank/DDBJ databases">
        <title>Taro Niue Genome Assembly and Annotation.</title>
        <authorList>
            <person name="Atibalentja N."/>
            <person name="Keating K."/>
            <person name="Fields C.J."/>
        </authorList>
    </citation>
    <scope>NUCLEOTIDE SEQUENCE</scope>
    <source>
        <strain evidence="1">Niue_2</strain>
        <tissue evidence="1">Leaf</tissue>
    </source>
</reference>
<dbReference type="PANTHER" id="PTHR31009">
    <property type="entry name" value="S-ADENOSYL-L-METHIONINE:CARBOXYL METHYLTRANSFERASE FAMILY PROTEIN"/>
    <property type="match status" value="1"/>
</dbReference>
<dbReference type="GO" id="GO:0008168">
    <property type="term" value="F:methyltransferase activity"/>
    <property type="evidence" value="ECO:0007669"/>
    <property type="project" value="InterPro"/>
</dbReference>
<protein>
    <submittedName>
        <fullName evidence="1">Uncharacterized protein</fullName>
    </submittedName>
</protein>
<comment type="caution">
    <text evidence="1">The sequence shown here is derived from an EMBL/GenBank/DDBJ whole genome shotgun (WGS) entry which is preliminary data.</text>
</comment>
<evidence type="ECO:0000313" key="1">
    <source>
        <dbReference type="EMBL" id="MQL70654.1"/>
    </source>
</evidence>
<accession>A0A843TMD2</accession>
<keyword evidence="2" id="KW-1185">Reference proteome</keyword>
<dbReference type="EMBL" id="NMUH01000074">
    <property type="protein sequence ID" value="MQL70654.1"/>
    <property type="molecule type" value="Genomic_DNA"/>
</dbReference>
<name>A0A843TMD2_COLES</name>
<sequence length="438" mass="48281">MATTLQRESLAVAPVKLERLLSMKGGNGEASYVKNSQAQARHARSMLHLLEATLDAVPLPEGDEHAFTVADLGCFCGNNTLFMVDVIVRHIAKRYELSGREAPEFQAFFSDLPSNDFNVLFQLLPPLTSFDGGSLEQCLAAAGGSRPYYAAGVPGSFYRRLFPERSVDFFYSAFSLHWLSQVPESMTDRRSPAYNKGRVFIHGATEAAARAYGRQFQADLASFLLCRAREVCRGGSMFLVCLRRTSANPADQGGAGVLFGTHFQDACEDLIQEVITNSKTVSVTELLSLPFSFYACVTSCWLVAVMGRREQGLVDAEKRDGFNIPVYAPSLQEFREVVEADGSFAINTLQVVRGGSPLVVSRPDDVEEVGRAMANSCRSVCGVLVEAHLGEEVGDALFARLERRAARWAGELMEQLQLFHIVASLYFREAKWFTNTFS</sequence>
<gene>
    <name evidence="1" type="ORF">Taro_002964</name>
</gene>
<dbReference type="Gene3D" id="3.40.50.150">
    <property type="entry name" value="Vaccinia Virus protein VP39"/>
    <property type="match status" value="1"/>
</dbReference>
<evidence type="ECO:0000313" key="2">
    <source>
        <dbReference type="Proteomes" id="UP000652761"/>
    </source>
</evidence>
<dbReference type="Gene3D" id="1.10.1200.220">
    <property type="match status" value="1"/>
</dbReference>
<dbReference type="OrthoDB" id="1523883at2759"/>
<dbReference type="SUPFAM" id="SSF53335">
    <property type="entry name" value="S-adenosyl-L-methionine-dependent methyltransferases"/>
    <property type="match status" value="2"/>
</dbReference>
<dbReference type="InterPro" id="IPR005299">
    <property type="entry name" value="MeTrfase_7"/>
</dbReference>
<proteinExistence type="predicted"/>
<dbReference type="Pfam" id="PF03492">
    <property type="entry name" value="Methyltransf_7"/>
    <property type="match status" value="2"/>
</dbReference>
<organism evidence="1 2">
    <name type="scientific">Colocasia esculenta</name>
    <name type="common">Wild taro</name>
    <name type="synonym">Arum esculentum</name>
    <dbReference type="NCBI Taxonomy" id="4460"/>
    <lineage>
        <taxon>Eukaryota</taxon>
        <taxon>Viridiplantae</taxon>
        <taxon>Streptophyta</taxon>
        <taxon>Embryophyta</taxon>
        <taxon>Tracheophyta</taxon>
        <taxon>Spermatophyta</taxon>
        <taxon>Magnoliopsida</taxon>
        <taxon>Liliopsida</taxon>
        <taxon>Araceae</taxon>
        <taxon>Aroideae</taxon>
        <taxon>Colocasieae</taxon>
        <taxon>Colocasia</taxon>
    </lineage>
</organism>
<dbReference type="InterPro" id="IPR029063">
    <property type="entry name" value="SAM-dependent_MTases_sf"/>
</dbReference>
<dbReference type="AlphaFoldDB" id="A0A843TMD2"/>
<dbReference type="Proteomes" id="UP000652761">
    <property type="component" value="Unassembled WGS sequence"/>
</dbReference>